<name>A0A0G3G926_9GAMM</name>
<sequence length="223" mass="25195">MDTAAEVASQVEASLRRARSEAYPYRRWYPQAILPEAAARAVEALPFEPPAIGDTEGKRETHNSSRRFFDVENRRASDVCESVAAAFESPQVLDAIYEVCGVDVSGNYLRIEHCLDTEGFWLAPHTDLGVKKFTMLLYLSTDPGYESWGTDVYVDADTHYETAPGTYNSALVFVPADNTWHGYHLRPLEGVRRSLIINYVTEEWRNRHELASPDTPVQRRVPA</sequence>
<evidence type="ECO:0000313" key="1">
    <source>
        <dbReference type="EMBL" id="AKJ96067.1"/>
    </source>
</evidence>
<keyword evidence="2" id="KW-1185">Reference proteome</keyword>
<accession>A0A0G3G926</accession>
<evidence type="ECO:0000313" key="2">
    <source>
        <dbReference type="Proteomes" id="UP000064201"/>
    </source>
</evidence>
<dbReference type="PATRIC" id="fig|106634.4.peg.2488"/>
<dbReference type="Proteomes" id="UP000064201">
    <property type="component" value="Chromosome"/>
</dbReference>
<dbReference type="Gene3D" id="2.60.120.620">
    <property type="entry name" value="q2cbj1_9rhob like domain"/>
    <property type="match status" value="1"/>
</dbReference>
<proteinExistence type="predicted"/>
<dbReference type="KEGG" id="tvr:TVD_12205"/>
<dbReference type="OrthoDB" id="7157988at2"/>
<dbReference type="STRING" id="106634.TVD_12205"/>
<gene>
    <name evidence="1" type="ORF">TVD_12205</name>
</gene>
<dbReference type="AlphaFoldDB" id="A0A0G3G926"/>
<organism evidence="1 2">
    <name type="scientific">Thioalkalivibrio versutus</name>
    <dbReference type="NCBI Taxonomy" id="106634"/>
    <lineage>
        <taxon>Bacteria</taxon>
        <taxon>Pseudomonadati</taxon>
        <taxon>Pseudomonadota</taxon>
        <taxon>Gammaproteobacteria</taxon>
        <taxon>Chromatiales</taxon>
        <taxon>Ectothiorhodospiraceae</taxon>
        <taxon>Thioalkalivibrio</taxon>
    </lineage>
</organism>
<dbReference type="EMBL" id="CP011367">
    <property type="protein sequence ID" value="AKJ96067.1"/>
    <property type="molecule type" value="Genomic_DNA"/>
</dbReference>
<reference evidence="1 2" key="1">
    <citation type="submission" date="2015-04" db="EMBL/GenBank/DDBJ databases">
        <title>Complete Sequence for the Genome of the Thioalkalivibrio versutus D301.</title>
        <authorList>
            <person name="Mu T."/>
            <person name="Zhou J."/>
            <person name="Xu X."/>
        </authorList>
    </citation>
    <scope>NUCLEOTIDE SEQUENCE [LARGE SCALE GENOMIC DNA]</scope>
    <source>
        <strain evidence="1 2">D301</strain>
    </source>
</reference>
<protein>
    <submittedName>
        <fullName evidence="1">Uncharacterized protein</fullName>
    </submittedName>
</protein>
<dbReference type="RefSeq" id="WP_018649642.1">
    <property type="nucleotide sequence ID" value="NZ_CP011367.1"/>
</dbReference>